<dbReference type="AlphaFoldDB" id="A0A375INB2"/>
<keyword evidence="1" id="KW-0614">Plasmid</keyword>
<name>A0A375INB2_9BURK</name>
<geneLocation type="plasmid" evidence="1">
    <name>II</name>
</geneLocation>
<gene>
    <name evidence="1" type="ORF">CT19425_MP70197</name>
</gene>
<dbReference type="Proteomes" id="UP000255505">
    <property type="component" value="Plasmid II"/>
</dbReference>
<evidence type="ECO:0000313" key="1">
    <source>
        <dbReference type="EMBL" id="SPK76037.1"/>
    </source>
</evidence>
<evidence type="ECO:0000313" key="2">
    <source>
        <dbReference type="Proteomes" id="UP000255505"/>
    </source>
</evidence>
<accession>A0A375INB2</accession>
<protein>
    <submittedName>
        <fullName evidence="1">Uncharacterized protein</fullName>
    </submittedName>
</protein>
<sequence>MFDVTPDEIAALNDIDLRELVGRLCEAELARRGLSPAHCDVGWQPDCAGRWLGRSRSIAV</sequence>
<reference evidence="1 2" key="1">
    <citation type="submission" date="2018-01" db="EMBL/GenBank/DDBJ databases">
        <authorList>
            <person name="Gaut B.S."/>
            <person name="Morton B.R."/>
            <person name="Clegg M.T."/>
            <person name="Duvall M.R."/>
        </authorList>
    </citation>
    <scope>NUCLEOTIDE SEQUENCE [LARGE SCALE GENOMIC DNA]</scope>
    <source>
        <strain evidence="1">Cupriavidus taiwanensis LMG 19425</strain>
        <plasmid evidence="2">Plasmid ii</plasmid>
    </source>
</reference>
<dbReference type="EMBL" id="LT991977">
    <property type="protein sequence ID" value="SPK76037.1"/>
    <property type="molecule type" value="Genomic_DNA"/>
</dbReference>
<organism evidence="1 2">
    <name type="scientific">Cupriavidus taiwanensis</name>
    <dbReference type="NCBI Taxonomy" id="164546"/>
    <lineage>
        <taxon>Bacteria</taxon>
        <taxon>Pseudomonadati</taxon>
        <taxon>Pseudomonadota</taxon>
        <taxon>Betaproteobacteria</taxon>
        <taxon>Burkholderiales</taxon>
        <taxon>Burkholderiaceae</taxon>
        <taxon>Cupriavidus</taxon>
    </lineage>
</organism>
<proteinExistence type="predicted"/>